<feature type="compositionally biased region" description="Polar residues" evidence="1">
    <location>
        <begin position="10"/>
        <end position="27"/>
    </location>
</feature>
<dbReference type="RefSeq" id="WP_139203037.1">
    <property type="nucleotide sequence ID" value="NZ_CBCSET010000006.1"/>
</dbReference>
<evidence type="ECO:0000313" key="5">
    <source>
        <dbReference type="Proteomes" id="UP001278050"/>
    </source>
</evidence>
<proteinExistence type="predicted"/>
<dbReference type="Proteomes" id="UP000182413">
    <property type="component" value="Unassembled WGS sequence"/>
</dbReference>
<evidence type="ECO:0000313" key="4">
    <source>
        <dbReference type="Proteomes" id="UP000182413"/>
    </source>
</evidence>
<evidence type="ECO:0000313" key="2">
    <source>
        <dbReference type="EMBL" id="MDX5995353.1"/>
    </source>
</evidence>
<dbReference type="EMBL" id="JAWXXP010000001">
    <property type="protein sequence ID" value="MDX5995353.1"/>
    <property type="molecule type" value="Genomic_DNA"/>
</dbReference>
<reference evidence="2 5" key="2">
    <citation type="submission" date="2023-11" db="EMBL/GenBank/DDBJ databases">
        <title>MicrobeMod: A computational toolkit for identifying prokaryotic methylation and restriction-modification with nanopore sequencing.</title>
        <authorList>
            <person name="Crits-Christoph A."/>
            <person name="Kang S.C."/>
            <person name="Lee H."/>
            <person name="Ostrov N."/>
        </authorList>
    </citation>
    <scope>NUCLEOTIDE SEQUENCE [LARGE SCALE GENOMIC DNA]</scope>
    <source>
        <strain evidence="2 5">ATCC BAA-571</strain>
    </source>
</reference>
<reference evidence="3 4" key="1">
    <citation type="submission" date="2016-10" db="EMBL/GenBank/DDBJ databases">
        <authorList>
            <person name="de Groot N.N."/>
        </authorList>
    </citation>
    <scope>NUCLEOTIDE SEQUENCE [LARGE SCALE GENOMIC DNA]</scope>
    <source>
        <strain evidence="3 4">JCM 10630</strain>
    </source>
</reference>
<dbReference type="AlphaFoldDB" id="A0A1G7J6D9"/>
<gene>
    <name evidence="3" type="ORF">SAMN05216575_106135</name>
    <name evidence="2" type="ORF">SIM71_25095</name>
</gene>
<protein>
    <submittedName>
        <fullName evidence="3">Uncharacterized protein</fullName>
    </submittedName>
</protein>
<organism evidence="3 4">
    <name type="scientific">Ectopseudomonas alcaliphila</name>
    <dbReference type="NCBI Taxonomy" id="101564"/>
    <lineage>
        <taxon>Bacteria</taxon>
        <taxon>Pseudomonadati</taxon>
        <taxon>Pseudomonadota</taxon>
        <taxon>Gammaproteobacteria</taxon>
        <taxon>Pseudomonadales</taxon>
        <taxon>Pseudomonadaceae</taxon>
        <taxon>Ectopseudomonas</taxon>
    </lineage>
</organism>
<evidence type="ECO:0000313" key="3">
    <source>
        <dbReference type="EMBL" id="SDF20463.1"/>
    </source>
</evidence>
<dbReference type="Proteomes" id="UP001278050">
    <property type="component" value="Unassembled WGS sequence"/>
</dbReference>
<keyword evidence="5" id="KW-1185">Reference proteome</keyword>
<feature type="compositionally biased region" description="Basic and acidic residues" evidence="1">
    <location>
        <begin position="47"/>
        <end position="72"/>
    </location>
</feature>
<accession>A0A1G7J6D9</accession>
<sequence length="72" mass="7847">MNKPLVPRTPNDSAKSTEQSKGNNSGGKQPAGKPERNSQKSDNAQIPDKHERSQQKHAQVEKSAVDRGPKKS</sequence>
<evidence type="ECO:0000256" key="1">
    <source>
        <dbReference type="SAM" id="MobiDB-lite"/>
    </source>
</evidence>
<name>A0A1G7J6D9_9GAMM</name>
<dbReference type="EMBL" id="FNAE01000006">
    <property type="protein sequence ID" value="SDF20463.1"/>
    <property type="molecule type" value="Genomic_DNA"/>
</dbReference>
<feature type="region of interest" description="Disordered" evidence="1">
    <location>
        <begin position="1"/>
        <end position="72"/>
    </location>
</feature>